<dbReference type="GeneID" id="66517320"/>
<proteinExistence type="predicted"/>
<name>A0AAU8T064_9BURK</name>
<sequence length="147" mass="16087">MAKLGDKAADYLVLETADALLSPEELEAKRVALLAELDKSAKKVGEKAVMLFGWVRNGGKLNEYMHRAFKVLAQDGFLTSGVNGNLQKNYLARPYAPGTASAQANQIFQLFPPLKLTIREKGRMVPNPDSVLLTTILTKLGLTLKTE</sequence>
<dbReference type="KEGG" id="bfn:OI25_3405"/>
<protein>
    <submittedName>
        <fullName evidence="1">Uncharacterized protein</fullName>
    </submittedName>
</protein>
<accession>A0AAU8T064</accession>
<evidence type="ECO:0000313" key="2">
    <source>
        <dbReference type="Proteomes" id="UP000032614"/>
    </source>
</evidence>
<dbReference type="Proteomes" id="UP000032614">
    <property type="component" value="Chromosome 1"/>
</dbReference>
<dbReference type="EMBL" id="CP010026">
    <property type="protein sequence ID" value="AJZ59565.1"/>
    <property type="molecule type" value="Genomic_DNA"/>
</dbReference>
<gene>
    <name evidence="1" type="ORF">OI25_3405</name>
</gene>
<organism evidence="1 2">
    <name type="scientific">Paraburkholderia fungorum</name>
    <dbReference type="NCBI Taxonomy" id="134537"/>
    <lineage>
        <taxon>Bacteria</taxon>
        <taxon>Pseudomonadati</taxon>
        <taxon>Pseudomonadota</taxon>
        <taxon>Betaproteobacteria</taxon>
        <taxon>Burkholderiales</taxon>
        <taxon>Burkholderiaceae</taxon>
        <taxon>Paraburkholderia</taxon>
    </lineage>
</organism>
<dbReference type="RefSeq" id="WP_052719696.1">
    <property type="nucleotide sequence ID" value="NZ_CP010026.1"/>
</dbReference>
<evidence type="ECO:0000313" key="1">
    <source>
        <dbReference type="EMBL" id="AJZ59565.1"/>
    </source>
</evidence>
<dbReference type="AlphaFoldDB" id="A0AAU8T064"/>
<reference evidence="1 2" key="1">
    <citation type="journal article" date="2015" name="Genome Announc.">
        <title>Complete genome sequences for 59 burkholderia isolates, both pathogenic and near neighbor.</title>
        <authorList>
            <person name="Johnson S.L."/>
            <person name="Bishop-Lilly K.A."/>
            <person name="Ladner J.T."/>
            <person name="Daligault H.E."/>
            <person name="Davenport K.W."/>
            <person name="Jaissle J."/>
            <person name="Frey K.G."/>
            <person name="Koroleva G.I."/>
            <person name="Bruce D.C."/>
            <person name="Coyne S.R."/>
            <person name="Broomall S.M."/>
            <person name="Li P.E."/>
            <person name="Teshima H."/>
            <person name="Gibbons H.S."/>
            <person name="Palacios G.F."/>
            <person name="Rosenzweig C.N."/>
            <person name="Redden C.L."/>
            <person name="Xu Y."/>
            <person name="Minogue T.D."/>
            <person name="Chain P.S."/>
        </authorList>
    </citation>
    <scope>NUCLEOTIDE SEQUENCE [LARGE SCALE GENOMIC DNA]</scope>
    <source>
        <strain evidence="1 2">ATCC BAA-463</strain>
    </source>
</reference>